<dbReference type="EMBL" id="VSSQ01117788">
    <property type="protein sequence ID" value="MPN52057.1"/>
    <property type="molecule type" value="Genomic_DNA"/>
</dbReference>
<proteinExistence type="predicted"/>
<evidence type="ECO:0000313" key="1">
    <source>
        <dbReference type="EMBL" id="MPN52057.1"/>
    </source>
</evidence>
<organism evidence="1">
    <name type="scientific">bioreactor metagenome</name>
    <dbReference type="NCBI Taxonomy" id="1076179"/>
    <lineage>
        <taxon>unclassified sequences</taxon>
        <taxon>metagenomes</taxon>
        <taxon>ecological metagenomes</taxon>
    </lineage>
</organism>
<protein>
    <submittedName>
        <fullName evidence="1">Uncharacterized protein</fullName>
    </submittedName>
</protein>
<dbReference type="AlphaFoldDB" id="A0A645ILC0"/>
<sequence length="104" mass="12112">MRQRLQIRLEDIAFNQPEVVIVFQFFLQNRDQSRINFDGSYLTGCLEQCPGQRADTRSDLDDMIGLRYVGSLDDISYHGGIHQKILAQRFGKSKAIFFDQFFCI</sequence>
<accession>A0A645ILC0</accession>
<comment type="caution">
    <text evidence="1">The sequence shown here is derived from an EMBL/GenBank/DDBJ whole genome shotgun (WGS) entry which is preliminary data.</text>
</comment>
<gene>
    <name evidence="1" type="ORF">SDC9_199709</name>
</gene>
<name>A0A645ILC0_9ZZZZ</name>
<reference evidence="1" key="1">
    <citation type="submission" date="2019-08" db="EMBL/GenBank/DDBJ databases">
        <authorList>
            <person name="Kucharzyk K."/>
            <person name="Murdoch R.W."/>
            <person name="Higgins S."/>
            <person name="Loffler F."/>
        </authorList>
    </citation>
    <scope>NUCLEOTIDE SEQUENCE</scope>
</reference>